<feature type="domain" description="Ionotropic glutamate receptor C-terminal" evidence="7">
    <location>
        <begin position="35"/>
        <end position="261"/>
    </location>
</feature>
<evidence type="ECO:0000313" key="8">
    <source>
        <dbReference type="EMBL" id="AZI44626.1"/>
    </source>
</evidence>
<dbReference type="PROSITE" id="PS01039">
    <property type="entry name" value="SBP_BACTERIAL_3"/>
    <property type="match status" value="1"/>
</dbReference>
<dbReference type="SMART" id="SM00079">
    <property type="entry name" value="PBPe"/>
    <property type="match status" value="1"/>
</dbReference>
<dbReference type="PANTHER" id="PTHR30085:SF6">
    <property type="entry name" value="ABC TRANSPORTER GLUTAMINE-BINDING PROTEIN GLNH"/>
    <property type="match status" value="1"/>
</dbReference>
<dbReference type="SMART" id="SM00062">
    <property type="entry name" value="PBPb"/>
    <property type="match status" value="1"/>
</dbReference>
<dbReference type="GO" id="GO:0015276">
    <property type="term" value="F:ligand-gated monoatomic ion channel activity"/>
    <property type="evidence" value="ECO:0007669"/>
    <property type="project" value="InterPro"/>
</dbReference>
<dbReference type="InterPro" id="IPR051455">
    <property type="entry name" value="Bact_solute-bind_prot3"/>
</dbReference>
<dbReference type="GO" id="GO:0006865">
    <property type="term" value="P:amino acid transport"/>
    <property type="evidence" value="ECO:0007669"/>
    <property type="project" value="TreeGrafter"/>
</dbReference>
<dbReference type="KEGG" id="dph:EHF33_17150"/>
<keyword evidence="2" id="KW-0813">Transport</keyword>
<name>A0A3G8YTQ2_9DEIO</name>
<dbReference type="AlphaFoldDB" id="A0A3G8YTQ2"/>
<evidence type="ECO:0000313" key="9">
    <source>
        <dbReference type="Proteomes" id="UP000276417"/>
    </source>
</evidence>
<reference evidence="8 9" key="1">
    <citation type="submission" date="2018-11" db="EMBL/GenBank/DDBJ databases">
        <title>Deinococcus shelandsis sp. nov., isolated from South Shetland Islands soil of Antarctica.</title>
        <authorList>
            <person name="Tian J."/>
        </authorList>
    </citation>
    <scope>NUCLEOTIDE SEQUENCE [LARGE SCALE GENOMIC DNA]</scope>
    <source>
        <strain evidence="8 9">S14-83T</strain>
        <plasmid evidence="8 9">unnamed1</plasmid>
    </source>
</reference>
<evidence type="ECO:0000256" key="3">
    <source>
        <dbReference type="ARBA" id="ARBA00022729"/>
    </source>
</evidence>
<dbReference type="InterPro" id="IPR018313">
    <property type="entry name" value="SBP_3_CS"/>
</dbReference>
<dbReference type="InterPro" id="IPR001320">
    <property type="entry name" value="Iontro_rcpt_C"/>
</dbReference>
<feature type="domain" description="Solute-binding protein family 3/N-terminal" evidence="6">
    <location>
        <begin position="35"/>
        <end position="262"/>
    </location>
</feature>
<dbReference type="Pfam" id="PF00497">
    <property type="entry name" value="SBP_bac_3"/>
    <property type="match status" value="1"/>
</dbReference>
<dbReference type="Gene3D" id="3.40.190.10">
    <property type="entry name" value="Periplasmic binding protein-like II"/>
    <property type="match status" value="2"/>
</dbReference>
<evidence type="ECO:0000256" key="4">
    <source>
        <dbReference type="RuleBase" id="RU003744"/>
    </source>
</evidence>
<keyword evidence="8" id="KW-0614">Plasmid</keyword>
<protein>
    <submittedName>
        <fullName evidence="8">Amino acid ABC transporter substrate-binding protein</fullName>
    </submittedName>
</protein>
<dbReference type="RefSeq" id="WP_124874446.1">
    <property type="nucleotide sequence ID" value="NZ_CP034185.1"/>
</dbReference>
<dbReference type="Proteomes" id="UP000276417">
    <property type="component" value="Plasmid unnamed1"/>
</dbReference>
<dbReference type="InterPro" id="IPR001638">
    <property type="entry name" value="Solute-binding_3/MltF_N"/>
</dbReference>
<dbReference type="CDD" id="cd13689">
    <property type="entry name" value="PBP2_BsGlnH"/>
    <property type="match status" value="1"/>
</dbReference>
<gene>
    <name evidence="8" type="ORF">EHF33_17150</name>
</gene>
<evidence type="ECO:0000256" key="1">
    <source>
        <dbReference type="ARBA" id="ARBA00010333"/>
    </source>
</evidence>
<accession>A0A3G8YTQ2</accession>
<dbReference type="SUPFAM" id="SSF53850">
    <property type="entry name" value="Periplasmic binding protein-like II"/>
    <property type="match status" value="1"/>
</dbReference>
<organism evidence="8 9">
    <name type="scientific">Deinococcus psychrotolerans</name>
    <dbReference type="NCBI Taxonomy" id="2489213"/>
    <lineage>
        <taxon>Bacteria</taxon>
        <taxon>Thermotogati</taxon>
        <taxon>Deinococcota</taxon>
        <taxon>Deinococci</taxon>
        <taxon>Deinococcales</taxon>
        <taxon>Deinococcaceae</taxon>
        <taxon>Deinococcus</taxon>
    </lineage>
</organism>
<dbReference type="OrthoDB" id="9774451at2"/>
<comment type="similarity">
    <text evidence="1 4">Belongs to the bacterial solute-binding protein 3 family.</text>
</comment>
<keyword evidence="9" id="KW-1185">Reference proteome</keyword>
<geneLocation type="plasmid" evidence="8 9">
    <name>unnamed1</name>
</geneLocation>
<dbReference type="PANTHER" id="PTHR30085">
    <property type="entry name" value="AMINO ACID ABC TRANSPORTER PERMEASE"/>
    <property type="match status" value="1"/>
</dbReference>
<keyword evidence="3 5" id="KW-0732">Signal</keyword>
<sequence>MTKFATKLFALTALTLLGSVASAASIRDQICADGVFNAGVKYDSPPFGFVDENGDVTGFDVDLVKEIGKDLTEVCKKPIKVVLKQVTSKNRIEFVQNGTVDIAASTATATYGRMDTVDFSNTYFLDGQRLLVPAGSPIKSTRDLAGKRVGTAQGSTSELNLKAAAPKSNVVSLQQYTDAFTALQQGRVDAVSTDSTILLGLKASAPDPSKYAIVGPFFSSEPYGMILKQNDSKWRNFVNESLSRTGADGTYKKIFTKWFGPKTKYALPDPKRAQEIPAQFPVRR</sequence>
<dbReference type="EMBL" id="CP034185">
    <property type="protein sequence ID" value="AZI44626.1"/>
    <property type="molecule type" value="Genomic_DNA"/>
</dbReference>
<proteinExistence type="inferred from homology"/>
<feature type="signal peptide" evidence="5">
    <location>
        <begin position="1"/>
        <end position="23"/>
    </location>
</feature>
<dbReference type="GO" id="GO:0016020">
    <property type="term" value="C:membrane"/>
    <property type="evidence" value="ECO:0007669"/>
    <property type="project" value="InterPro"/>
</dbReference>
<evidence type="ECO:0000256" key="5">
    <source>
        <dbReference type="SAM" id="SignalP"/>
    </source>
</evidence>
<dbReference type="GO" id="GO:0005576">
    <property type="term" value="C:extracellular region"/>
    <property type="evidence" value="ECO:0007669"/>
    <property type="project" value="TreeGrafter"/>
</dbReference>
<dbReference type="GO" id="GO:0030288">
    <property type="term" value="C:outer membrane-bounded periplasmic space"/>
    <property type="evidence" value="ECO:0007669"/>
    <property type="project" value="TreeGrafter"/>
</dbReference>
<evidence type="ECO:0000256" key="2">
    <source>
        <dbReference type="ARBA" id="ARBA00022448"/>
    </source>
</evidence>
<feature type="chain" id="PRO_5018023752" evidence="5">
    <location>
        <begin position="24"/>
        <end position="284"/>
    </location>
</feature>
<evidence type="ECO:0000259" key="7">
    <source>
        <dbReference type="SMART" id="SM00079"/>
    </source>
</evidence>
<evidence type="ECO:0000259" key="6">
    <source>
        <dbReference type="SMART" id="SM00062"/>
    </source>
</evidence>